<sequence length="690" mass="77594">MDRKLQGSFTVFFSLILVVILLFYMVLFSMSRHYLAIVHGRRALDSAAVAVLAGYNEELAEQYGLMGVENEEQIQSSLSYFLHQNYKLDAARLARGGGSDGGIQYQLLQLEVRDVQTVSEVEEFLRQLEQFMKIRAPLAIIQELTSNWEDAGMAVTGGGLLDEVQKIQEKALVYNGHFAEFVSWADGIRDDGSRRRHYIKNFPGEGWDVNEITDSLGQLISQWETYGIIPLNTDIKLVKWIGRVESYVEVHKNAKEAWSETIRLGKELAAEIQDLRSRIQAMKPEEQSQDLVKQVQAQMDELESSLHQGKGSDEQVTQAIEHNMKLLQNCEDSFKRLRDTIWRLSEELEVCAQTAGQRARELSQYQSEIPLEYEIRSGNAGWSWEDILEALNLHVIDLSQYAPNSILLDKEDIRYQQLPSVMDGGNTVGQQEGDSILMEPDNLAQTAELIGGSLLRRVYLTEYTIGQLANLEETISRENGESPTNLRGMVKQNGFFANEVEYILNGSMNEYNNAWAVKGRLLFIRTTLNMLYLSTDAEKQQIIHSVADTVGGILAPGIGNAVLYGAIILLWSIGEACADYNCLLEGGKVPIFKTAEDWKTDLASILDKQLDTDTDKGARGLGYGQYLRLLLLWLDERQWVLRLQDVIQLNLEKSTGKPFRLSSVVTGFGAAGKMGADGREYEFAGNYGYG</sequence>
<dbReference type="RefSeq" id="WP_177716620.1">
    <property type="nucleotide sequence ID" value="NZ_JACRSQ010000002.1"/>
</dbReference>
<keyword evidence="2" id="KW-0472">Membrane</keyword>
<dbReference type="InterPro" id="IPR043756">
    <property type="entry name" value="DUF5702"/>
</dbReference>
<name>A0A926HZU0_9FIRM</name>
<evidence type="ECO:0000256" key="1">
    <source>
        <dbReference type="SAM" id="Coils"/>
    </source>
</evidence>
<dbReference type="Pfam" id="PF18960">
    <property type="entry name" value="DUF5702"/>
    <property type="match status" value="1"/>
</dbReference>
<evidence type="ECO:0000256" key="2">
    <source>
        <dbReference type="SAM" id="Phobius"/>
    </source>
</evidence>
<feature type="transmembrane region" description="Helical" evidence="2">
    <location>
        <begin position="7"/>
        <end position="27"/>
    </location>
</feature>
<dbReference type="EMBL" id="JACRSQ010000002">
    <property type="protein sequence ID" value="MBC8542479.1"/>
    <property type="molecule type" value="Genomic_DNA"/>
</dbReference>
<reference evidence="3" key="1">
    <citation type="submission" date="2020-08" db="EMBL/GenBank/DDBJ databases">
        <title>Genome public.</title>
        <authorList>
            <person name="Liu C."/>
            <person name="Sun Q."/>
        </authorList>
    </citation>
    <scope>NUCLEOTIDE SEQUENCE</scope>
    <source>
        <strain evidence="3">NSJ-32</strain>
    </source>
</reference>
<protein>
    <submittedName>
        <fullName evidence="3">Uncharacterized protein</fullName>
    </submittedName>
</protein>
<feature type="coiled-coil region" evidence="1">
    <location>
        <begin position="285"/>
        <end position="347"/>
    </location>
</feature>
<dbReference type="AlphaFoldDB" id="A0A926HZU0"/>
<evidence type="ECO:0000313" key="3">
    <source>
        <dbReference type="EMBL" id="MBC8542479.1"/>
    </source>
</evidence>
<keyword evidence="2" id="KW-1133">Transmembrane helix</keyword>
<accession>A0A926HZU0</accession>
<keyword evidence="2" id="KW-0812">Transmembrane</keyword>
<organism evidence="3 4">
    <name type="scientific">Bianquea renquensis</name>
    <dbReference type="NCBI Taxonomy" id="2763661"/>
    <lineage>
        <taxon>Bacteria</taxon>
        <taxon>Bacillati</taxon>
        <taxon>Bacillota</taxon>
        <taxon>Clostridia</taxon>
        <taxon>Eubacteriales</taxon>
        <taxon>Bianqueaceae</taxon>
        <taxon>Bianquea</taxon>
    </lineage>
</organism>
<keyword evidence="1" id="KW-0175">Coiled coil</keyword>
<gene>
    <name evidence="3" type="ORF">H8730_02810</name>
</gene>
<keyword evidence="4" id="KW-1185">Reference proteome</keyword>
<evidence type="ECO:0000313" key="4">
    <source>
        <dbReference type="Proteomes" id="UP000657006"/>
    </source>
</evidence>
<proteinExistence type="predicted"/>
<dbReference type="Proteomes" id="UP000657006">
    <property type="component" value="Unassembled WGS sequence"/>
</dbReference>
<comment type="caution">
    <text evidence="3">The sequence shown here is derived from an EMBL/GenBank/DDBJ whole genome shotgun (WGS) entry which is preliminary data.</text>
</comment>